<feature type="compositionally biased region" description="Polar residues" evidence="1">
    <location>
        <begin position="424"/>
        <end position="441"/>
    </location>
</feature>
<protein>
    <submittedName>
        <fullName evidence="2">Uncharacterized protein</fullName>
    </submittedName>
</protein>
<name>F9GF28_FUSOF</name>
<organism evidence="2">
    <name type="scientific">Fusarium oxysporum (strain Fo5176)</name>
    <name type="common">Fusarium vascular wilt</name>
    <dbReference type="NCBI Taxonomy" id="660025"/>
    <lineage>
        <taxon>Eukaryota</taxon>
        <taxon>Fungi</taxon>
        <taxon>Dikarya</taxon>
        <taxon>Ascomycota</taxon>
        <taxon>Pezizomycotina</taxon>
        <taxon>Sordariomycetes</taxon>
        <taxon>Hypocreomycetidae</taxon>
        <taxon>Hypocreales</taxon>
        <taxon>Nectriaceae</taxon>
        <taxon>Fusarium</taxon>
        <taxon>Fusarium oxysporum species complex</taxon>
    </lineage>
</organism>
<dbReference type="PaxDb" id="5507-FOXG_15515P0"/>
<dbReference type="EMBL" id="AFQF01006721">
    <property type="protein sequence ID" value="EGU72229.1"/>
    <property type="molecule type" value="Genomic_DNA"/>
</dbReference>
<reference evidence="2" key="1">
    <citation type="journal article" date="2012" name="Mol. Plant Microbe Interact.">
        <title>A highly conserved effector in Fusarium oxysporum is required for full virulence on Arabidopsis.</title>
        <authorList>
            <person name="Thatcher L.F."/>
            <person name="Gardiner D.M."/>
            <person name="Kazan K."/>
            <person name="Manners J."/>
        </authorList>
    </citation>
    <scope>NUCLEOTIDE SEQUENCE [LARGE SCALE GENOMIC DNA]</scope>
    <source>
        <strain evidence="2">Fo5176</strain>
    </source>
</reference>
<feature type="non-terminal residue" evidence="2">
    <location>
        <position position="1"/>
    </location>
</feature>
<accession>F9GF28</accession>
<dbReference type="OrthoDB" id="5401786at2759"/>
<evidence type="ECO:0000313" key="2">
    <source>
        <dbReference type="EMBL" id="EGU72229.1"/>
    </source>
</evidence>
<dbReference type="AlphaFoldDB" id="F9GF28"/>
<feature type="region of interest" description="Disordered" evidence="1">
    <location>
        <begin position="422"/>
        <end position="500"/>
    </location>
</feature>
<dbReference type="STRING" id="660025.F9GF28"/>
<evidence type="ECO:0000256" key="1">
    <source>
        <dbReference type="SAM" id="MobiDB-lite"/>
    </source>
</evidence>
<feature type="region of interest" description="Disordered" evidence="1">
    <location>
        <begin position="393"/>
        <end position="412"/>
    </location>
</feature>
<comment type="caution">
    <text evidence="2">The sequence shown here is derived from an EMBL/GenBank/DDBJ whole genome shotgun (WGS) entry which is preliminary data.</text>
</comment>
<sequence length="500" mass="56965">DKLSCIHCLDDCQKANSKGPVMICTPWHIDTRFGPFQVNEIDALTQDYAKGDVLLERELGNKGPAAPSRRLRLLSIYKVGTWALSRLNMLIYGRQHGGEAMCIKHSNQPIGTNIGYNRPPSRRYLPAFSSLAETLFPSQSSRENGKHKIVRWEDQYEYIPSLPFSQFKSEQEEERGRLEKLMNDHPVNRPQLDPASIDEEARKIILARWKEEGIWDDTWKESDGSTWRWSHERDDMERWPGDMLDLPSGRLEQPTRPISRFLHQMGKLVSKALEENSQKVHWRQSCAKTGFNLSPSINCSNKEESIQPIDRIGTTAFEIVKHTWQQRGIWDDSWGDLPGYAWKHERQREGFSLDSCIHGPAPKTTTEIHAPYANMGVPASTQQEQHSHLSVALPPDNAVLPPTSDPRVNHENEKTNRAVEIARQASNSLEPSHVTDSSIATSEAPERSLSPIPPKPRRKSSRISKPSERYGQSLTSERRVGLRPRPSKSYSVSRRATKYS</sequence>
<gene>
    <name evidence="2" type="ORF">FOXB_17262</name>
</gene>
<proteinExistence type="predicted"/>